<dbReference type="EMBL" id="QUNO01000001">
    <property type="protein sequence ID" value="REH55971.1"/>
    <property type="molecule type" value="Genomic_DNA"/>
</dbReference>
<dbReference type="PANTHER" id="PTHR33993">
    <property type="entry name" value="GLYOXALASE-RELATED"/>
    <property type="match status" value="1"/>
</dbReference>
<dbReference type="AlphaFoldDB" id="A0A3E0IBK7"/>
<dbReference type="Proteomes" id="UP000256269">
    <property type="component" value="Unassembled WGS sequence"/>
</dbReference>
<dbReference type="InterPro" id="IPR029068">
    <property type="entry name" value="Glyas_Bleomycin-R_OHBP_Dase"/>
</dbReference>
<feature type="domain" description="VOC" evidence="1">
    <location>
        <begin position="11"/>
        <end position="126"/>
    </location>
</feature>
<dbReference type="InterPro" id="IPR037523">
    <property type="entry name" value="VOC_core"/>
</dbReference>
<name>A0A3E0IBK7_9PSEU</name>
<dbReference type="InterPro" id="IPR052164">
    <property type="entry name" value="Anthracycline_SecMetBiosynth"/>
</dbReference>
<dbReference type="InterPro" id="IPR004360">
    <property type="entry name" value="Glyas_Fos-R_dOase_dom"/>
</dbReference>
<dbReference type="RefSeq" id="WP_116172784.1">
    <property type="nucleotide sequence ID" value="NZ_CP144375.1"/>
</dbReference>
<dbReference type="InterPro" id="IPR041581">
    <property type="entry name" value="Glyoxalase_6"/>
</dbReference>
<evidence type="ECO:0000313" key="2">
    <source>
        <dbReference type="EMBL" id="REH55971.1"/>
    </source>
</evidence>
<dbReference type="SUPFAM" id="SSF54593">
    <property type="entry name" value="Glyoxalase/Bleomycin resistance protein/Dihydroxybiphenyl dioxygenase"/>
    <property type="match status" value="2"/>
</dbReference>
<accession>A0A3E0IBK7</accession>
<protein>
    <recommendedName>
        <fullName evidence="1">VOC domain-containing protein</fullName>
    </recommendedName>
</protein>
<dbReference type="PROSITE" id="PS51819">
    <property type="entry name" value="VOC"/>
    <property type="match status" value="2"/>
</dbReference>
<keyword evidence="3" id="KW-1185">Reference proteome</keyword>
<dbReference type="CDD" id="cd07247">
    <property type="entry name" value="SgaA_N_like"/>
    <property type="match status" value="2"/>
</dbReference>
<sequence length="252" mass="26967">MPEASGYARGVPCWVDLSSSDIEASKEFYTALFGWEYFVGPPETGHYTQALIGGQGVVGLMQQMPEQVDVPVTWTTYLKADDADATHKAVLEHGGQALSEVIDVMGEGRMLIAADPTGGVFGVWEPGRHIGARVVDEPGTVIWNELSTPNAGRAREFYAAVFGLEIGEAMDGFDYTTIKAEGRDVGGIYTVADAQPGWRVYFAVADTDATAAIADSNGATVVSEPRDTPFGRMAVIQDPQGAVFNLISRPEN</sequence>
<proteinExistence type="predicted"/>
<dbReference type="PANTHER" id="PTHR33993:SF14">
    <property type="entry name" value="GB|AAF24581.1"/>
    <property type="match status" value="1"/>
</dbReference>
<dbReference type="OrthoDB" id="9793039at2"/>
<organism evidence="2 3">
    <name type="scientific">Kutzneria buriramensis</name>
    <dbReference type="NCBI Taxonomy" id="1045776"/>
    <lineage>
        <taxon>Bacteria</taxon>
        <taxon>Bacillati</taxon>
        <taxon>Actinomycetota</taxon>
        <taxon>Actinomycetes</taxon>
        <taxon>Pseudonocardiales</taxon>
        <taxon>Pseudonocardiaceae</taxon>
        <taxon>Kutzneria</taxon>
    </lineage>
</organism>
<comment type="caution">
    <text evidence="2">The sequence shown here is derived from an EMBL/GenBank/DDBJ whole genome shotgun (WGS) entry which is preliminary data.</text>
</comment>
<evidence type="ECO:0000313" key="3">
    <source>
        <dbReference type="Proteomes" id="UP000256269"/>
    </source>
</evidence>
<evidence type="ECO:0000259" key="1">
    <source>
        <dbReference type="PROSITE" id="PS51819"/>
    </source>
</evidence>
<feature type="domain" description="VOC" evidence="1">
    <location>
        <begin position="140"/>
        <end position="249"/>
    </location>
</feature>
<reference evidence="2 3" key="1">
    <citation type="submission" date="2018-08" db="EMBL/GenBank/DDBJ databases">
        <title>Genomic Encyclopedia of Archaeal and Bacterial Type Strains, Phase II (KMG-II): from individual species to whole genera.</title>
        <authorList>
            <person name="Goeker M."/>
        </authorList>
    </citation>
    <scope>NUCLEOTIDE SEQUENCE [LARGE SCALE GENOMIC DNA]</scope>
    <source>
        <strain evidence="2 3">DSM 45791</strain>
    </source>
</reference>
<dbReference type="Pfam" id="PF00903">
    <property type="entry name" value="Glyoxalase"/>
    <property type="match status" value="1"/>
</dbReference>
<dbReference type="Gene3D" id="3.10.180.10">
    <property type="entry name" value="2,3-Dihydroxybiphenyl 1,2-Dioxygenase, domain 1"/>
    <property type="match status" value="2"/>
</dbReference>
<dbReference type="Pfam" id="PF18029">
    <property type="entry name" value="Glyoxalase_6"/>
    <property type="match status" value="1"/>
</dbReference>
<gene>
    <name evidence="2" type="ORF">BCF44_101999</name>
</gene>